<sequence length="146" mass="16034">KMANENEISIPASSNNDDIFHDIVMLEETFHKKGYVEGIEQGKESGVKDGFQLGYDKGKQIGIEIGTYAGFAKTWKAILEQDEQPKEKALKTLKALIELVERFPSDPATENLFEILDKIRAKFKQACSLLGVTPIAASGGPTGLSF</sequence>
<proteinExistence type="inferred from homology"/>
<organism evidence="3 4">
    <name type="scientific">Owenia fusiformis</name>
    <name type="common">Polychaete worm</name>
    <dbReference type="NCBI Taxonomy" id="6347"/>
    <lineage>
        <taxon>Eukaryota</taxon>
        <taxon>Metazoa</taxon>
        <taxon>Spiralia</taxon>
        <taxon>Lophotrochozoa</taxon>
        <taxon>Annelida</taxon>
        <taxon>Polychaeta</taxon>
        <taxon>Sedentaria</taxon>
        <taxon>Canalipalpata</taxon>
        <taxon>Sabellida</taxon>
        <taxon>Oweniida</taxon>
        <taxon>Oweniidae</taxon>
        <taxon>Owenia</taxon>
    </lineage>
</organism>
<dbReference type="EMBL" id="CAIIXF020000008">
    <property type="protein sequence ID" value="CAH1790741.1"/>
    <property type="molecule type" value="Genomic_DNA"/>
</dbReference>
<comment type="similarity">
    <text evidence="1">Belongs to the LTO1 family.</text>
</comment>
<dbReference type="PANTHER" id="PTHR28532:SF1">
    <property type="entry name" value="ORAL CANCER OVEREXPRESSED 1"/>
    <property type="match status" value="1"/>
</dbReference>
<dbReference type="OrthoDB" id="48036at2759"/>
<keyword evidence="4" id="KW-1185">Reference proteome</keyword>
<dbReference type="Pfam" id="PF09811">
    <property type="entry name" value="Yae1_N"/>
    <property type="match status" value="1"/>
</dbReference>
<accession>A0A8S4PDC8</accession>
<gene>
    <name evidence="3" type="ORF">OFUS_LOCUS15913</name>
</gene>
<reference evidence="3" key="1">
    <citation type="submission" date="2022-03" db="EMBL/GenBank/DDBJ databases">
        <authorList>
            <person name="Martin C."/>
        </authorList>
    </citation>
    <scope>NUCLEOTIDE SEQUENCE</scope>
</reference>
<name>A0A8S4PDC8_OWEFU</name>
<dbReference type="Proteomes" id="UP000749559">
    <property type="component" value="Unassembled WGS sequence"/>
</dbReference>
<evidence type="ECO:0000256" key="1">
    <source>
        <dbReference type="ARBA" id="ARBA00038090"/>
    </source>
</evidence>
<evidence type="ECO:0000259" key="2">
    <source>
        <dbReference type="Pfam" id="PF09811"/>
    </source>
</evidence>
<dbReference type="InterPro" id="IPR052436">
    <property type="entry name" value="LTO1_adapter"/>
</dbReference>
<dbReference type="AlphaFoldDB" id="A0A8S4PDC8"/>
<feature type="non-terminal residue" evidence="3">
    <location>
        <position position="1"/>
    </location>
</feature>
<dbReference type="InterPro" id="IPR019191">
    <property type="entry name" value="Essential_protein_Yae1_N"/>
</dbReference>
<comment type="caution">
    <text evidence="3">The sequence shown here is derived from an EMBL/GenBank/DDBJ whole genome shotgun (WGS) entry which is preliminary data.</text>
</comment>
<evidence type="ECO:0000313" key="4">
    <source>
        <dbReference type="Proteomes" id="UP000749559"/>
    </source>
</evidence>
<protein>
    <recommendedName>
        <fullName evidence="2">Essential protein Yae1 N-terminal domain-containing protein</fullName>
    </recommendedName>
</protein>
<feature type="domain" description="Essential protein Yae1 N-terminal" evidence="2">
    <location>
        <begin position="34"/>
        <end position="72"/>
    </location>
</feature>
<dbReference type="PANTHER" id="PTHR28532">
    <property type="entry name" value="GEO13458P1"/>
    <property type="match status" value="1"/>
</dbReference>
<evidence type="ECO:0000313" key="3">
    <source>
        <dbReference type="EMBL" id="CAH1790741.1"/>
    </source>
</evidence>